<evidence type="ECO:0000313" key="14">
    <source>
        <dbReference type="EMBL" id="KAJ9136550.1"/>
    </source>
</evidence>
<dbReference type="Pfam" id="PF00150">
    <property type="entry name" value="Cellulase"/>
    <property type="match status" value="1"/>
</dbReference>
<evidence type="ECO:0000256" key="6">
    <source>
        <dbReference type="ARBA" id="ARBA00022729"/>
    </source>
</evidence>
<dbReference type="InterPro" id="IPR017853">
    <property type="entry name" value="GH"/>
</dbReference>
<dbReference type="PROSITE" id="PS00562">
    <property type="entry name" value="CBM1_1"/>
    <property type="match status" value="1"/>
</dbReference>
<evidence type="ECO:0000256" key="2">
    <source>
        <dbReference type="ARBA" id="ARBA00004613"/>
    </source>
</evidence>
<protein>
    <recommendedName>
        <fullName evidence="9">Mannan endo-1,4-beta-mannosidase A</fullName>
        <ecNumber evidence="4">3.2.1.78</ecNumber>
    </recommendedName>
    <alternativeName>
        <fullName evidence="10">Endo-beta-1,4-mannanase A</fullName>
    </alternativeName>
</protein>
<name>A0AA38VMK7_9PEZI</name>
<comment type="caution">
    <text evidence="14">The sequence shown here is derived from an EMBL/GenBank/DDBJ whole genome shotgun (WGS) entry which is preliminary data.</text>
</comment>
<dbReference type="Pfam" id="PF00734">
    <property type="entry name" value="CBM_1"/>
    <property type="match status" value="1"/>
</dbReference>
<keyword evidence="8 11" id="KW-0326">Glycosidase</keyword>
<dbReference type="Proteomes" id="UP001174694">
    <property type="component" value="Unassembled WGS sequence"/>
</dbReference>
<evidence type="ECO:0000256" key="7">
    <source>
        <dbReference type="ARBA" id="ARBA00022801"/>
    </source>
</evidence>
<dbReference type="InterPro" id="IPR035971">
    <property type="entry name" value="CBD_sf"/>
</dbReference>
<evidence type="ECO:0000256" key="1">
    <source>
        <dbReference type="ARBA" id="ARBA00001678"/>
    </source>
</evidence>
<dbReference type="GO" id="GO:0030248">
    <property type="term" value="F:cellulose binding"/>
    <property type="evidence" value="ECO:0007669"/>
    <property type="project" value="InterPro"/>
</dbReference>
<dbReference type="InterPro" id="IPR000254">
    <property type="entry name" value="CBD"/>
</dbReference>
<keyword evidence="7 11" id="KW-0378">Hydrolase</keyword>
<feature type="chain" id="PRO_5041282779" description="Mannan endo-1,4-beta-mannosidase A" evidence="12">
    <location>
        <begin position="17"/>
        <end position="396"/>
    </location>
</feature>
<sequence length="396" mass="43831">MLSISTSLCLIAAAAAQQTVWGQCGGVGWSGAISCVSGSYCQYLNDYYYQCLPGMTRKRSFHDCIRYNVDYINDPGHFYIKNLIRHNIKDKVDNVFTHFAQSGLKILRIWGFNDVNTIPSNGQVYFQYLTASGSSINTGTTGLQRLDYAVSAASAKGIKLIINFVNNWDDFGGVTAYTTAFGGSHQDWFTNAAAQGQYRAYIKEIVSRYKSSPAVFAWELMNEPRCNGCDTDVIYDWAAATSAYVKSLDPSHMVTLGDEGFGLPGNTTYPYTYAEGLDFVKNLDITTLDFGTFHLYPEYWNQPYDFGNDWIEDHGAACAAVGKPCLLEEYGTTSNHCGNEAPWQATALATEGMAADTFWQLGDQLTWSQSANDGFTIYYGSSEWTCLVTNHVAAIQ</sequence>
<evidence type="ECO:0000256" key="3">
    <source>
        <dbReference type="ARBA" id="ARBA00005641"/>
    </source>
</evidence>
<dbReference type="Gene3D" id="3.20.20.80">
    <property type="entry name" value="Glycosidases"/>
    <property type="match status" value="1"/>
</dbReference>
<keyword evidence="15" id="KW-1185">Reference proteome</keyword>
<evidence type="ECO:0000256" key="4">
    <source>
        <dbReference type="ARBA" id="ARBA00012706"/>
    </source>
</evidence>
<evidence type="ECO:0000256" key="8">
    <source>
        <dbReference type="ARBA" id="ARBA00023295"/>
    </source>
</evidence>
<dbReference type="SUPFAM" id="SSF57180">
    <property type="entry name" value="Cellulose-binding domain"/>
    <property type="match status" value="1"/>
</dbReference>
<reference evidence="14" key="1">
    <citation type="submission" date="2022-07" db="EMBL/GenBank/DDBJ databases">
        <title>Fungi with potential for degradation of polypropylene.</title>
        <authorList>
            <person name="Gostincar C."/>
        </authorList>
    </citation>
    <scope>NUCLEOTIDE SEQUENCE</scope>
    <source>
        <strain evidence="14">EXF-13308</strain>
    </source>
</reference>
<comment type="subcellular location">
    <subcellularLocation>
        <location evidence="2">Secreted</location>
    </subcellularLocation>
</comment>
<dbReference type="PANTHER" id="PTHR31451">
    <property type="match status" value="1"/>
</dbReference>
<dbReference type="InterPro" id="IPR045053">
    <property type="entry name" value="MAN-like"/>
</dbReference>
<evidence type="ECO:0000256" key="9">
    <source>
        <dbReference type="ARBA" id="ARBA00068505"/>
    </source>
</evidence>
<evidence type="ECO:0000313" key="15">
    <source>
        <dbReference type="Proteomes" id="UP001174694"/>
    </source>
</evidence>
<gene>
    <name evidence="14" type="ORF">NKR23_g9750</name>
</gene>
<keyword evidence="6 12" id="KW-0732">Signal</keyword>
<keyword evidence="5" id="KW-0964">Secreted</keyword>
<evidence type="ECO:0000256" key="12">
    <source>
        <dbReference type="SAM" id="SignalP"/>
    </source>
</evidence>
<dbReference type="SMART" id="SM00236">
    <property type="entry name" value="fCBD"/>
    <property type="match status" value="1"/>
</dbReference>
<evidence type="ECO:0000259" key="13">
    <source>
        <dbReference type="PROSITE" id="PS51164"/>
    </source>
</evidence>
<dbReference type="InterPro" id="IPR001547">
    <property type="entry name" value="Glyco_hydro_5"/>
</dbReference>
<comment type="catalytic activity">
    <reaction evidence="1">
        <text>Random hydrolysis of (1-&gt;4)-beta-D-mannosidic linkages in mannans, galactomannans and glucomannans.</text>
        <dbReference type="EC" id="3.2.1.78"/>
    </reaction>
</comment>
<dbReference type="PROSITE" id="PS51164">
    <property type="entry name" value="CBM1_2"/>
    <property type="match status" value="1"/>
</dbReference>
<feature type="domain" description="CBM1" evidence="13">
    <location>
        <begin position="16"/>
        <end position="52"/>
    </location>
</feature>
<dbReference type="AlphaFoldDB" id="A0AA38VMK7"/>
<dbReference type="FunFam" id="3.20.20.80:FF:000076">
    <property type="entry name" value="Mannan endo-1,4-beta-mannosidase A"/>
    <property type="match status" value="1"/>
</dbReference>
<evidence type="ECO:0000256" key="11">
    <source>
        <dbReference type="RuleBase" id="RU361153"/>
    </source>
</evidence>
<dbReference type="GO" id="GO:0016985">
    <property type="term" value="F:mannan endo-1,4-beta-mannosidase activity"/>
    <property type="evidence" value="ECO:0007669"/>
    <property type="project" value="UniProtKB-EC"/>
</dbReference>
<organism evidence="14 15">
    <name type="scientific">Pleurostoma richardsiae</name>
    <dbReference type="NCBI Taxonomy" id="41990"/>
    <lineage>
        <taxon>Eukaryota</taxon>
        <taxon>Fungi</taxon>
        <taxon>Dikarya</taxon>
        <taxon>Ascomycota</taxon>
        <taxon>Pezizomycotina</taxon>
        <taxon>Sordariomycetes</taxon>
        <taxon>Sordariomycetidae</taxon>
        <taxon>Calosphaeriales</taxon>
        <taxon>Pleurostomataceae</taxon>
        <taxon>Pleurostoma</taxon>
    </lineage>
</organism>
<dbReference type="EMBL" id="JANBVO010000039">
    <property type="protein sequence ID" value="KAJ9136550.1"/>
    <property type="molecule type" value="Genomic_DNA"/>
</dbReference>
<evidence type="ECO:0000256" key="10">
    <source>
        <dbReference type="ARBA" id="ARBA00077212"/>
    </source>
</evidence>
<dbReference type="GO" id="GO:0046355">
    <property type="term" value="P:mannan catabolic process"/>
    <property type="evidence" value="ECO:0007669"/>
    <property type="project" value="UniProtKB-ARBA"/>
</dbReference>
<feature type="signal peptide" evidence="12">
    <location>
        <begin position="1"/>
        <end position="16"/>
    </location>
</feature>
<evidence type="ECO:0000256" key="5">
    <source>
        <dbReference type="ARBA" id="ARBA00022525"/>
    </source>
</evidence>
<dbReference type="PANTHER" id="PTHR31451:SF39">
    <property type="entry name" value="MANNAN ENDO-1,4-BETA-MANNOSIDASE 1"/>
    <property type="match status" value="1"/>
</dbReference>
<comment type="similarity">
    <text evidence="3 11">Belongs to the glycosyl hydrolase 5 (cellulase A) family.</text>
</comment>
<dbReference type="SUPFAM" id="SSF51445">
    <property type="entry name" value="(Trans)glycosidases"/>
    <property type="match status" value="1"/>
</dbReference>
<accession>A0AA38VMK7</accession>
<proteinExistence type="inferred from homology"/>
<dbReference type="GO" id="GO:0005576">
    <property type="term" value="C:extracellular region"/>
    <property type="evidence" value="ECO:0007669"/>
    <property type="project" value="UniProtKB-SubCell"/>
</dbReference>
<dbReference type="EC" id="3.2.1.78" evidence="4"/>